<dbReference type="Proteomes" id="UP000220133">
    <property type="component" value="Chromosome"/>
</dbReference>
<accession>A0A291QW33</accession>
<dbReference type="EMBL" id="CP023777">
    <property type="protein sequence ID" value="ATL48176.1"/>
    <property type="molecule type" value="Genomic_DNA"/>
</dbReference>
<proteinExistence type="predicted"/>
<reference evidence="1 2" key="1">
    <citation type="submission" date="2017-10" db="EMBL/GenBank/DDBJ databases">
        <title>Paenichitinophaga pekingensis gen. nov., sp. nov., isolated from activated sludge.</title>
        <authorList>
            <person name="Jin D."/>
            <person name="Kong X."/>
            <person name="Deng Y."/>
            <person name="Bai Z."/>
        </authorList>
    </citation>
    <scope>NUCLEOTIDE SEQUENCE [LARGE SCALE GENOMIC DNA]</scope>
    <source>
        <strain evidence="1 2">13</strain>
    </source>
</reference>
<protein>
    <submittedName>
        <fullName evidence="1">Uncharacterized protein</fullName>
    </submittedName>
</protein>
<name>A0A291QW33_9BACT</name>
<organism evidence="1 2">
    <name type="scientific">Chitinophaga caeni</name>
    <dbReference type="NCBI Taxonomy" id="2029983"/>
    <lineage>
        <taxon>Bacteria</taxon>
        <taxon>Pseudomonadati</taxon>
        <taxon>Bacteroidota</taxon>
        <taxon>Chitinophagia</taxon>
        <taxon>Chitinophagales</taxon>
        <taxon>Chitinophagaceae</taxon>
        <taxon>Chitinophaga</taxon>
    </lineage>
</organism>
<evidence type="ECO:0000313" key="2">
    <source>
        <dbReference type="Proteomes" id="UP000220133"/>
    </source>
</evidence>
<dbReference type="AlphaFoldDB" id="A0A291QW33"/>
<dbReference type="RefSeq" id="WP_098194553.1">
    <property type="nucleotide sequence ID" value="NZ_CP023777.1"/>
</dbReference>
<dbReference type="OrthoDB" id="9790784at2"/>
<sequence>MAYEGLFIRDYVGETPDGAKGTSWTQSPDICVSGPTPLPDPQVLVNREQYDKGSPSMNDQTPLQSNFVYVRGLNTTDNPLTATIYLYYVDTSIVLWPQNWKMDTITHINEPGIPINAAQVIADPQGLAATISPFSWIPPRDNNHYCLAAWVKDGADQLVPPDLYSIGTVNDMANFILTHPNIGWKNTTEVDATQPTIENYASIMGAEYGGLLNVGVQCQNLPTDGEIEFYVPGPDAENTIIFPRTPIATPNYAPTVQVRWPPSYNSSITFKYYKGKTDPPDGANIIPIVGTMGTGFDFIKTAQRMAPNRLADVTWFSSPAQLKNPNQYGGVPIQKLFIVGSVPFELIK</sequence>
<dbReference type="KEGG" id="cbae:COR50_13940"/>
<gene>
    <name evidence="1" type="ORF">COR50_13940</name>
</gene>
<evidence type="ECO:0000313" key="1">
    <source>
        <dbReference type="EMBL" id="ATL48176.1"/>
    </source>
</evidence>
<keyword evidence="2" id="KW-1185">Reference proteome</keyword>